<dbReference type="SUPFAM" id="SSF53822">
    <property type="entry name" value="Periplasmic binding protein-like I"/>
    <property type="match status" value="1"/>
</dbReference>
<comment type="caution">
    <text evidence="5">The sequence shown here is derived from an EMBL/GenBank/DDBJ whole genome shotgun (WGS) entry which is preliminary data.</text>
</comment>
<feature type="chain" id="PRO_5045380969" evidence="3">
    <location>
        <begin position="28"/>
        <end position="393"/>
    </location>
</feature>
<dbReference type="Gene3D" id="3.40.50.2300">
    <property type="match status" value="2"/>
</dbReference>
<dbReference type="Pfam" id="PF13458">
    <property type="entry name" value="Peripla_BP_6"/>
    <property type="match status" value="1"/>
</dbReference>
<dbReference type="InterPro" id="IPR028082">
    <property type="entry name" value="Peripla_BP_I"/>
</dbReference>
<keyword evidence="2 3" id="KW-0732">Signal</keyword>
<evidence type="ECO:0000313" key="6">
    <source>
        <dbReference type="Proteomes" id="UP001617213"/>
    </source>
</evidence>
<dbReference type="PANTHER" id="PTHR30483:SF6">
    <property type="entry name" value="PERIPLASMIC BINDING PROTEIN OF ABC TRANSPORTER FOR NATURAL AMINO ACIDS"/>
    <property type="match status" value="1"/>
</dbReference>
<evidence type="ECO:0000256" key="2">
    <source>
        <dbReference type="ARBA" id="ARBA00022729"/>
    </source>
</evidence>
<evidence type="ECO:0000256" key="3">
    <source>
        <dbReference type="SAM" id="SignalP"/>
    </source>
</evidence>
<accession>A0ABW8DUL8</accession>
<dbReference type="InterPro" id="IPR022478">
    <property type="entry name" value="ABC_transptr_sub-bd_PQQ"/>
</dbReference>
<dbReference type="EMBL" id="JBIUWZ010000004">
    <property type="protein sequence ID" value="MFJ2677297.1"/>
    <property type="molecule type" value="Genomic_DNA"/>
</dbReference>
<dbReference type="CDD" id="cd06268">
    <property type="entry name" value="PBP1_ABC_transporter_LIVBP-like"/>
    <property type="match status" value="1"/>
</dbReference>
<evidence type="ECO:0000313" key="5">
    <source>
        <dbReference type="EMBL" id="MFJ2677297.1"/>
    </source>
</evidence>
<dbReference type="InterPro" id="IPR028081">
    <property type="entry name" value="Leu-bd"/>
</dbReference>
<dbReference type="NCBIfam" id="TIGR03863">
    <property type="entry name" value="PQQ_ABC_bind"/>
    <property type="match status" value="1"/>
</dbReference>
<dbReference type="Proteomes" id="UP001617213">
    <property type="component" value="Unassembled WGS sequence"/>
</dbReference>
<proteinExistence type="inferred from homology"/>
<evidence type="ECO:0000259" key="4">
    <source>
        <dbReference type="Pfam" id="PF13458"/>
    </source>
</evidence>
<name>A0ABW8DUL8_9PSED</name>
<dbReference type="RefSeq" id="WP_122756691.1">
    <property type="nucleotide sequence ID" value="NZ_JAOAQN010000009.1"/>
</dbReference>
<comment type="similarity">
    <text evidence="1">Belongs to the leucine-binding protein family.</text>
</comment>
<reference evidence="5 6" key="1">
    <citation type="submission" date="2024-10" db="EMBL/GenBank/DDBJ databases">
        <title>The Natural Products Discovery Center: Release of the First 8490 Sequenced Strains for Exploring Actinobacteria Biosynthetic Diversity.</title>
        <authorList>
            <person name="Kalkreuter E."/>
            <person name="Kautsar S.A."/>
            <person name="Yang D."/>
            <person name="Bader C.D."/>
            <person name="Teijaro C.N."/>
            <person name="Fluegel L."/>
            <person name="Davis C.M."/>
            <person name="Simpson J.R."/>
            <person name="Lauterbach L."/>
            <person name="Steele A.D."/>
            <person name="Gui C."/>
            <person name="Meng S."/>
            <person name="Li G."/>
            <person name="Viehrig K."/>
            <person name="Ye F."/>
            <person name="Su P."/>
            <person name="Kiefer A.F."/>
            <person name="Nichols A."/>
            <person name="Cepeda A.J."/>
            <person name="Yan W."/>
            <person name="Fan B."/>
            <person name="Jiang Y."/>
            <person name="Adhikari A."/>
            <person name="Zheng C.-J."/>
            <person name="Schuster L."/>
            <person name="Cowan T.M."/>
            <person name="Smanski M.J."/>
            <person name="Chevrette M.G."/>
            <person name="De Carvalho L.P.S."/>
            <person name="Shen B."/>
        </authorList>
    </citation>
    <scope>NUCLEOTIDE SEQUENCE [LARGE SCALE GENOMIC DNA]</scope>
    <source>
        <strain evidence="5 6">NPDC087581</strain>
    </source>
</reference>
<protein>
    <submittedName>
        <fullName evidence="5">ABC transporter substrate-binding protein</fullName>
    </submittedName>
</protein>
<dbReference type="PANTHER" id="PTHR30483">
    <property type="entry name" value="LEUCINE-SPECIFIC-BINDING PROTEIN"/>
    <property type="match status" value="1"/>
</dbReference>
<feature type="signal peptide" evidence="3">
    <location>
        <begin position="1"/>
        <end position="27"/>
    </location>
</feature>
<dbReference type="InterPro" id="IPR051010">
    <property type="entry name" value="BCAA_transport"/>
</dbReference>
<keyword evidence="6" id="KW-1185">Reference proteome</keyword>
<gene>
    <name evidence="5" type="ORF">ACIOWJ_04215</name>
</gene>
<evidence type="ECO:0000256" key="1">
    <source>
        <dbReference type="ARBA" id="ARBA00010062"/>
    </source>
</evidence>
<feature type="domain" description="Leucine-binding protein" evidence="4">
    <location>
        <begin position="60"/>
        <end position="358"/>
    </location>
</feature>
<dbReference type="PROSITE" id="PS51257">
    <property type="entry name" value="PROKAR_LIPOPROTEIN"/>
    <property type="match status" value="1"/>
</dbReference>
<organism evidence="5 6">
    <name type="scientific">Pseudomonas sivasensis</name>
    <dbReference type="NCBI Taxonomy" id="1880678"/>
    <lineage>
        <taxon>Bacteria</taxon>
        <taxon>Pseudomonadati</taxon>
        <taxon>Pseudomonadota</taxon>
        <taxon>Gammaproteobacteria</taxon>
        <taxon>Pseudomonadales</taxon>
        <taxon>Pseudomonadaceae</taxon>
        <taxon>Pseudomonas</taxon>
    </lineage>
</organism>
<sequence length="393" mass="43010">MRQLAPYAVIYLLAIACAAGVATASQAAEPLQVQIGYLGYRPDPGPLLSNVIPEPADAGQRGAELAIIDSNSTGAFLNQRYSLTTATVDTPDALLAAAQAQHAQGLRLFVVNAPAASLRQLSAALPDSLLFNAGSPDDSLRSTDCLGNVLHTLPSRAMLADALAQFLVVRKWQKALLIVGPTEDDQAYAAALRRAAKRFGVRLVAEKAWRFDNDQRRSAQADMPLFTQTAEYDVVLVADERGDFGEYVPYQTWYPRPVAGTQGLTPTGWHKTVETYGAAQLQKRFEALAGRWMNDRDFAAWMAVRSVASAVSKLRQVEPMAIRDLEISEQLPLDGFKGRKLSYRAWNGQLRQPIPIVQPRALVSTSPQEGFLHPTNEMDSLGYDKPEVTCRFP</sequence>